<dbReference type="EMBL" id="JAJJMA010118296">
    <property type="protein sequence ID" value="MCL7032001.1"/>
    <property type="molecule type" value="Genomic_DNA"/>
</dbReference>
<feature type="transmembrane region" description="Helical" evidence="10">
    <location>
        <begin position="73"/>
        <end position="96"/>
    </location>
</feature>
<feature type="transmembrane region" description="Helical" evidence="10">
    <location>
        <begin position="51"/>
        <end position="67"/>
    </location>
</feature>
<comment type="function">
    <text evidence="10">Mediates both low-affinity uptake and efflux of sugar across the membrane.</text>
</comment>
<feature type="transmembrane region" description="Helical" evidence="10">
    <location>
        <begin position="108"/>
        <end position="130"/>
    </location>
</feature>
<dbReference type="FunFam" id="1.20.1280.290:FF:000001">
    <property type="entry name" value="Bidirectional sugar transporter SWEET"/>
    <property type="match status" value="1"/>
</dbReference>
<feature type="transmembrane region" description="Helical" evidence="10">
    <location>
        <begin position="167"/>
        <end position="189"/>
    </location>
</feature>
<dbReference type="GO" id="GO:0051119">
    <property type="term" value="F:sugar transmembrane transporter activity"/>
    <property type="evidence" value="ECO:0007669"/>
    <property type="project" value="InterPro"/>
</dbReference>
<feature type="transmembrane region" description="Helical" evidence="10">
    <location>
        <begin position="195"/>
        <end position="216"/>
    </location>
</feature>
<reference evidence="11" key="1">
    <citation type="submission" date="2022-03" db="EMBL/GenBank/DDBJ databases">
        <title>A functionally conserved STORR gene fusion in Papaver species that diverged 16.8 million years ago.</title>
        <authorList>
            <person name="Catania T."/>
        </authorList>
    </citation>
    <scope>NUCLEOTIDE SEQUENCE</scope>
    <source>
        <strain evidence="11">S-191538</strain>
    </source>
</reference>
<dbReference type="InterPro" id="IPR004316">
    <property type="entry name" value="SWEET_rpt"/>
</dbReference>
<keyword evidence="4" id="KW-1003">Cell membrane</keyword>
<feature type="transmembrane region" description="Helical" evidence="10">
    <location>
        <begin position="136"/>
        <end position="155"/>
    </location>
</feature>
<comment type="caution">
    <text evidence="11">The sequence shown here is derived from an EMBL/GenBank/DDBJ whole genome shotgun (WGS) entry which is preliminary data.</text>
</comment>
<accession>A0AA41V5Y8</accession>
<comment type="subcellular location">
    <subcellularLocation>
        <location evidence="1 10">Cell membrane</location>
        <topology evidence="1 10">Multi-pass membrane protein</topology>
    </subcellularLocation>
</comment>
<organism evidence="11 12">
    <name type="scientific">Papaver nudicaule</name>
    <name type="common">Iceland poppy</name>
    <dbReference type="NCBI Taxonomy" id="74823"/>
    <lineage>
        <taxon>Eukaryota</taxon>
        <taxon>Viridiplantae</taxon>
        <taxon>Streptophyta</taxon>
        <taxon>Embryophyta</taxon>
        <taxon>Tracheophyta</taxon>
        <taxon>Spermatophyta</taxon>
        <taxon>Magnoliopsida</taxon>
        <taxon>Ranunculales</taxon>
        <taxon>Papaveraceae</taxon>
        <taxon>Papaveroideae</taxon>
        <taxon>Papaver</taxon>
    </lineage>
</organism>
<evidence type="ECO:0000256" key="4">
    <source>
        <dbReference type="ARBA" id="ARBA00022475"/>
    </source>
</evidence>
<evidence type="ECO:0000256" key="8">
    <source>
        <dbReference type="ARBA" id="ARBA00022989"/>
    </source>
</evidence>
<evidence type="ECO:0000256" key="7">
    <source>
        <dbReference type="ARBA" id="ARBA00022737"/>
    </source>
</evidence>
<evidence type="ECO:0000256" key="2">
    <source>
        <dbReference type="ARBA" id="ARBA00007809"/>
    </source>
</evidence>
<evidence type="ECO:0000313" key="11">
    <source>
        <dbReference type="EMBL" id="MCL7032001.1"/>
    </source>
</evidence>
<sequence>MSNSASMHLQQWAFVFGVLGNIVSIMVCLAPLLTFYQIYKKKETGGFKSTPYLFALCSAMFWIYYAFLKTDAILLITINTAGCVMETIYITMFLIYAPKNARIKTMRILGLLNFGLFSVILILTMLLAKVLTRLKIVGWLCVAFSACVFAAPLSVLRLVRKTKSVEFMPFSLSLFLTLSAILWFFYGLLLKDLYVALPNVAGFVFGIVQMVMYAIYRNKKKVVKKVVITMTEEDKEHPYQEHNKSPNAHDHQYVAGNKTTISTTISGDGTIGSAEVHPIDLVEVIEIDHIGVLGCENVTLEEV</sequence>
<dbReference type="GO" id="GO:0005886">
    <property type="term" value="C:plasma membrane"/>
    <property type="evidence" value="ECO:0007669"/>
    <property type="project" value="UniProtKB-SubCell"/>
</dbReference>
<dbReference type="Pfam" id="PF03083">
    <property type="entry name" value="MtN3_slv"/>
    <property type="match status" value="2"/>
</dbReference>
<name>A0AA41V5Y8_PAPNU</name>
<keyword evidence="12" id="KW-1185">Reference proteome</keyword>
<comment type="similarity">
    <text evidence="2 10">Belongs to the SWEET sugar transporter family.</text>
</comment>
<evidence type="ECO:0000313" key="12">
    <source>
        <dbReference type="Proteomes" id="UP001177140"/>
    </source>
</evidence>
<evidence type="ECO:0000256" key="6">
    <source>
        <dbReference type="ARBA" id="ARBA00022692"/>
    </source>
</evidence>
<dbReference type="Proteomes" id="UP001177140">
    <property type="component" value="Unassembled WGS sequence"/>
</dbReference>
<dbReference type="PANTHER" id="PTHR10791:SF22">
    <property type="entry name" value="BIDIRECTIONAL SUGAR TRANSPORTER SWEET11"/>
    <property type="match status" value="1"/>
</dbReference>
<evidence type="ECO:0000256" key="10">
    <source>
        <dbReference type="RuleBase" id="RU910715"/>
    </source>
</evidence>
<keyword evidence="5 10" id="KW-0762">Sugar transport</keyword>
<dbReference type="AlphaFoldDB" id="A0AA41V5Y8"/>
<keyword evidence="6 10" id="KW-0812">Transmembrane</keyword>
<keyword evidence="8 10" id="KW-1133">Transmembrane helix</keyword>
<dbReference type="FunFam" id="1.20.1280.290:FF:000003">
    <property type="entry name" value="Bidirectional sugar transporter SWEET"/>
    <property type="match status" value="1"/>
</dbReference>
<evidence type="ECO:0000256" key="5">
    <source>
        <dbReference type="ARBA" id="ARBA00022597"/>
    </source>
</evidence>
<evidence type="ECO:0000256" key="1">
    <source>
        <dbReference type="ARBA" id="ARBA00004651"/>
    </source>
</evidence>
<keyword evidence="9 10" id="KW-0472">Membrane</keyword>
<feature type="transmembrane region" description="Helical" evidence="10">
    <location>
        <begin position="12"/>
        <end position="39"/>
    </location>
</feature>
<dbReference type="Gene3D" id="1.20.1280.290">
    <property type="match status" value="2"/>
</dbReference>
<gene>
    <name evidence="11" type="ORF">MKW94_002255</name>
</gene>
<keyword evidence="7" id="KW-0677">Repeat</keyword>
<dbReference type="InterPro" id="IPR047664">
    <property type="entry name" value="SWEET"/>
</dbReference>
<evidence type="ECO:0000256" key="3">
    <source>
        <dbReference type="ARBA" id="ARBA00022448"/>
    </source>
</evidence>
<protein>
    <recommendedName>
        <fullName evidence="10">Bidirectional sugar transporter SWEET</fullName>
    </recommendedName>
</protein>
<evidence type="ECO:0000256" key="9">
    <source>
        <dbReference type="ARBA" id="ARBA00023136"/>
    </source>
</evidence>
<dbReference type="PANTHER" id="PTHR10791">
    <property type="entry name" value="RAG1-ACTIVATING PROTEIN 1"/>
    <property type="match status" value="1"/>
</dbReference>
<proteinExistence type="inferred from homology"/>
<keyword evidence="3 10" id="KW-0813">Transport</keyword>